<feature type="compositionally biased region" description="Polar residues" evidence="1">
    <location>
        <begin position="567"/>
        <end position="579"/>
    </location>
</feature>
<protein>
    <submittedName>
        <fullName evidence="4">DUF3488 and DUF4129 domain-containing transglutaminase family protein</fullName>
    </submittedName>
</protein>
<feature type="transmembrane region" description="Helical" evidence="2">
    <location>
        <begin position="117"/>
        <end position="136"/>
    </location>
</feature>
<feature type="transmembrane region" description="Helical" evidence="2">
    <location>
        <begin position="64"/>
        <end position="85"/>
    </location>
</feature>
<keyword evidence="2" id="KW-0812">Transmembrane</keyword>
<feature type="transmembrane region" description="Helical" evidence="2">
    <location>
        <begin position="33"/>
        <end position="52"/>
    </location>
</feature>
<evidence type="ECO:0000256" key="2">
    <source>
        <dbReference type="SAM" id="Phobius"/>
    </source>
</evidence>
<dbReference type="InterPro" id="IPR025403">
    <property type="entry name" value="TgpA-like_C"/>
</dbReference>
<dbReference type="SUPFAM" id="SSF54001">
    <property type="entry name" value="Cysteine proteinases"/>
    <property type="match status" value="1"/>
</dbReference>
<keyword evidence="5" id="KW-1185">Reference proteome</keyword>
<dbReference type="InterPro" id="IPR052901">
    <property type="entry name" value="Bact_TGase-like"/>
</dbReference>
<feature type="region of interest" description="Disordered" evidence="1">
    <location>
        <begin position="565"/>
        <end position="608"/>
    </location>
</feature>
<feature type="transmembrane region" description="Helical" evidence="2">
    <location>
        <begin position="143"/>
        <end position="161"/>
    </location>
</feature>
<dbReference type="InterPro" id="IPR021878">
    <property type="entry name" value="TgpA_N"/>
</dbReference>
<name>A0ABV8LTY3_9ACTN</name>
<evidence type="ECO:0000256" key="1">
    <source>
        <dbReference type="SAM" id="MobiDB-lite"/>
    </source>
</evidence>
<dbReference type="Pfam" id="PF01841">
    <property type="entry name" value="Transglut_core"/>
    <property type="match status" value="1"/>
</dbReference>
<dbReference type="InterPro" id="IPR038765">
    <property type="entry name" value="Papain-like_cys_pep_sf"/>
</dbReference>
<dbReference type="Gene3D" id="3.10.620.30">
    <property type="match status" value="1"/>
</dbReference>
<dbReference type="Pfam" id="PF13559">
    <property type="entry name" value="DUF4129"/>
    <property type="match status" value="1"/>
</dbReference>
<evidence type="ECO:0000313" key="4">
    <source>
        <dbReference type="EMBL" id="MFC4134260.1"/>
    </source>
</evidence>
<comment type="caution">
    <text evidence="4">The sequence shown here is derived from an EMBL/GenBank/DDBJ whole genome shotgun (WGS) entry which is preliminary data.</text>
</comment>
<feature type="transmembrane region" description="Helical" evidence="2">
    <location>
        <begin position="218"/>
        <end position="237"/>
    </location>
</feature>
<feature type="transmembrane region" description="Helical" evidence="2">
    <location>
        <begin position="618"/>
        <end position="638"/>
    </location>
</feature>
<dbReference type="Proteomes" id="UP001595816">
    <property type="component" value="Unassembled WGS sequence"/>
</dbReference>
<reference evidence="5" key="1">
    <citation type="journal article" date="2019" name="Int. J. Syst. Evol. Microbiol.">
        <title>The Global Catalogue of Microorganisms (GCM) 10K type strain sequencing project: providing services to taxonomists for standard genome sequencing and annotation.</title>
        <authorList>
            <consortium name="The Broad Institute Genomics Platform"/>
            <consortium name="The Broad Institute Genome Sequencing Center for Infectious Disease"/>
            <person name="Wu L."/>
            <person name="Ma J."/>
        </authorList>
    </citation>
    <scope>NUCLEOTIDE SEQUENCE [LARGE SCALE GENOMIC DNA]</scope>
    <source>
        <strain evidence="5">CGMCC 4.7289</strain>
    </source>
</reference>
<dbReference type="InterPro" id="IPR002931">
    <property type="entry name" value="Transglutaminase-like"/>
</dbReference>
<feature type="domain" description="Transglutaminase-like" evidence="3">
    <location>
        <begin position="477"/>
        <end position="551"/>
    </location>
</feature>
<accession>A0ABV8LTY3</accession>
<dbReference type="EMBL" id="JBHSAY010000015">
    <property type="protein sequence ID" value="MFC4134260.1"/>
    <property type="molecule type" value="Genomic_DNA"/>
</dbReference>
<dbReference type="Pfam" id="PF11992">
    <property type="entry name" value="TgpA_N"/>
    <property type="match status" value="1"/>
</dbReference>
<organism evidence="4 5">
    <name type="scientific">Hamadaea flava</name>
    <dbReference type="NCBI Taxonomy" id="1742688"/>
    <lineage>
        <taxon>Bacteria</taxon>
        <taxon>Bacillati</taxon>
        <taxon>Actinomycetota</taxon>
        <taxon>Actinomycetes</taxon>
        <taxon>Micromonosporales</taxon>
        <taxon>Micromonosporaceae</taxon>
        <taxon>Hamadaea</taxon>
    </lineage>
</organism>
<sequence>MTNRRHLGFVAAAATLLAATPLAGIFQTWTWLIESAFAVGVVAATAAGVRALRGRAAAQGFGMLAALVVILTLLFSNGHSLIGIIPTPDTIKYFASLLSTAGDQIRDNGVPVPDLDGLLFLTVFGIGLVAIINDLLTVAMRRPALTGLPMLAIYAVPIAVYPDSVAVVPFVFAAAAYLWLLVSDNVDRVRRFGRRFTGEGRDVDVWEPSPLASAGRRLGVVSVIVAIVIPLLIPQLSSSFFDQFGGNGEGGNGTGSGRGGLQANLFADLSGRLNQKEVIDLVKVTTTDANPYYLRFGVADELSAGGFGTRVPNGTSIGNPLPDPYQRPSFGVTREKYTANVEVSKTFDMPLLPVYAEPVQTRKIGSDWSYDQNMQVVFSLRSRSGGRTYDFDYVRSTYTPQELNEAPELSAENAMRRQFTAVPLVAEVRKRVDELTKDAKTPYEKVRAIYDYFSAKNGFKYSLEVPTGTSGQKIVDFLNNKTGFCEQYAAAMAWLVRTAGIPARVAFGFARGNNVRVANGQYTFTLTNRNLHAWTEVYFQGFGWVPFDATPSTYVAGSVASAWAPDPNQTTGPSANPSFSPGPGGDAGDDLPDKGLGANDPDAQFGADGQPIEQTVMWPWYLLAGAVALVLLLSVPGVRRRMLRTRRSRSDGIPADPLEVTPTGTMVVISDTNADRARNLAHDAWDELLDTLVDFRVPADPAETPRAVARRLIAEQELPQATADGAQRLALAEERARYARNPLDPQALPDALRLIRRHLASTSDRRTRVFAVLMPPSVLARWRIGLLEGLSRGVQRTGQLREFLLRFNPRRLLASR</sequence>
<dbReference type="PANTHER" id="PTHR42736">
    <property type="entry name" value="PROTEIN-GLUTAMINE GAMMA-GLUTAMYLTRANSFERASE"/>
    <property type="match status" value="1"/>
</dbReference>
<dbReference type="PANTHER" id="PTHR42736:SF1">
    <property type="entry name" value="PROTEIN-GLUTAMINE GAMMA-GLUTAMYLTRANSFERASE"/>
    <property type="match status" value="1"/>
</dbReference>
<evidence type="ECO:0000259" key="3">
    <source>
        <dbReference type="SMART" id="SM00460"/>
    </source>
</evidence>
<gene>
    <name evidence="4" type="ORF">ACFOZ4_26930</name>
</gene>
<keyword evidence="2" id="KW-1133">Transmembrane helix</keyword>
<feature type="transmembrane region" description="Helical" evidence="2">
    <location>
        <begin position="167"/>
        <end position="186"/>
    </location>
</feature>
<keyword evidence="2" id="KW-0472">Membrane</keyword>
<evidence type="ECO:0000313" key="5">
    <source>
        <dbReference type="Proteomes" id="UP001595816"/>
    </source>
</evidence>
<dbReference type="RefSeq" id="WP_253761567.1">
    <property type="nucleotide sequence ID" value="NZ_JAMZDZ010000001.1"/>
</dbReference>
<proteinExistence type="predicted"/>
<dbReference type="SMART" id="SM00460">
    <property type="entry name" value="TGc"/>
    <property type="match status" value="1"/>
</dbReference>